<evidence type="ECO:0000313" key="2">
    <source>
        <dbReference type="Proteomes" id="UP000269721"/>
    </source>
</evidence>
<dbReference type="InterPro" id="IPR043129">
    <property type="entry name" value="ATPase_NBD"/>
</dbReference>
<dbReference type="OrthoDB" id="2963168at2759"/>
<dbReference type="AlphaFoldDB" id="A0A4P9WID9"/>
<dbReference type="EMBL" id="KZ994553">
    <property type="protein sequence ID" value="RKO92639.1"/>
    <property type="molecule type" value="Genomic_DNA"/>
</dbReference>
<protein>
    <recommendedName>
        <fullName evidence="3">Actin-like ATPase domain-containing protein</fullName>
    </recommendedName>
</protein>
<proteinExistence type="predicted"/>
<keyword evidence="2" id="KW-1185">Reference proteome</keyword>
<dbReference type="PANTHER" id="PTHR14187">
    <property type="entry name" value="ALPHA KINASE/ELONGATION FACTOR 2 KINASE"/>
    <property type="match status" value="1"/>
</dbReference>
<reference evidence="2" key="1">
    <citation type="journal article" date="2018" name="Nat. Microbiol.">
        <title>Leveraging single-cell genomics to expand the fungal tree of life.</title>
        <authorList>
            <person name="Ahrendt S.R."/>
            <person name="Quandt C.A."/>
            <person name="Ciobanu D."/>
            <person name="Clum A."/>
            <person name="Salamov A."/>
            <person name="Andreopoulos B."/>
            <person name="Cheng J.F."/>
            <person name="Woyke T."/>
            <person name="Pelin A."/>
            <person name="Henrissat B."/>
            <person name="Reynolds N.K."/>
            <person name="Benny G.L."/>
            <person name="Smith M.E."/>
            <person name="James T.Y."/>
            <person name="Grigoriev I.V."/>
        </authorList>
    </citation>
    <scope>NUCLEOTIDE SEQUENCE [LARGE SCALE GENOMIC DNA]</scope>
</reference>
<sequence length="609" mass="66765">MLASSNHSLDTLTKPLRNARVIAGVDFGTANSGFAIVHKEDADQRIEGFYNWPGQPVTLTAVPIDDLTGKAKEWGYVTVARSLHFARFVPPARIATGKSTVNYYEKLKLCLEPATAHHVVLPPGVVGLDIISEYLHCMWGGEAGWKAQRTINGVLTVLLDMSSQEKFNGSESFVSSVRNEDIQWCLTIQAIWSDTAKKKYVRRAAVQAGIIPDISSPRLTLILEPEAAAVYCCKSLPTARPKDGEVLMVVDAGAGDGASFALRGGTVDIVVNQVSIASDLMSLKEVTRGDDDACGATFLDDEFLKFLGRKVGTSAISRLRKERSSTYSSNELPQLPLVVIESAGTWDGGGTNKRPLLKLSRANHFSSWAVMSVWEGHKRTYSGDSSFPLTGQSYLAVPLPVGLYNLIDRLDMQSLRQDQDDVRLRPSDMADIFNPVVDRTLQAVTSTAEETSNPTKLQGAVYYGLELTIISGRRARRTYGLLMAEPYERFRAASVKPADLLIQDGIRHVKVFEPIVRLDQELEVDKPFYRMCSPLHDWQTGVMIDVFLTNSDVLTPISISNVPGLIKCGSPPVPLPTCEDKSANVGINFGMSEIRVVAVESTGEERRIS</sequence>
<gene>
    <name evidence="1" type="ORF">BDK51DRAFT_42775</name>
</gene>
<dbReference type="Proteomes" id="UP000269721">
    <property type="component" value="Unassembled WGS sequence"/>
</dbReference>
<accession>A0A4P9WID9</accession>
<dbReference type="PANTHER" id="PTHR14187:SF5">
    <property type="entry name" value="HEAT SHOCK 70 KDA PROTEIN 12A"/>
    <property type="match status" value="1"/>
</dbReference>
<dbReference type="Gene3D" id="3.30.420.40">
    <property type="match status" value="1"/>
</dbReference>
<organism evidence="1 2">
    <name type="scientific">Blyttiomyces helicus</name>
    <dbReference type="NCBI Taxonomy" id="388810"/>
    <lineage>
        <taxon>Eukaryota</taxon>
        <taxon>Fungi</taxon>
        <taxon>Fungi incertae sedis</taxon>
        <taxon>Chytridiomycota</taxon>
        <taxon>Chytridiomycota incertae sedis</taxon>
        <taxon>Chytridiomycetes</taxon>
        <taxon>Chytridiomycetes incertae sedis</taxon>
        <taxon>Blyttiomyces</taxon>
    </lineage>
</organism>
<evidence type="ECO:0000313" key="1">
    <source>
        <dbReference type="EMBL" id="RKO92639.1"/>
    </source>
</evidence>
<evidence type="ECO:0008006" key="3">
    <source>
        <dbReference type="Google" id="ProtNLM"/>
    </source>
</evidence>
<name>A0A4P9WID9_9FUNG</name>
<dbReference type="SUPFAM" id="SSF53067">
    <property type="entry name" value="Actin-like ATPase domain"/>
    <property type="match status" value="1"/>
</dbReference>